<dbReference type="EMBL" id="WTVG01000048">
    <property type="protein sequence ID" value="NMG25960.1"/>
    <property type="molecule type" value="Genomic_DNA"/>
</dbReference>
<name>A0ABX1PN15_9RHOO</name>
<organism evidence="1 2">
    <name type="scientific">Aromatoleum anaerobium</name>
    <dbReference type="NCBI Taxonomy" id="182180"/>
    <lineage>
        <taxon>Bacteria</taxon>
        <taxon>Pseudomonadati</taxon>
        <taxon>Pseudomonadota</taxon>
        <taxon>Betaproteobacteria</taxon>
        <taxon>Rhodocyclales</taxon>
        <taxon>Rhodocyclaceae</taxon>
        <taxon>Aromatoleum</taxon>
    </lineage>
</organism>
<keyword evidence="2" id="KW-1185">Reference proteome</keyword>
<sequence>MQNNLRILEAFACMLVYLMMQNATYAQVSPKSIPTASQYTAPYTLPLTEEELENSYRKALIIETIRNPFSAALRASANEISASVYCMIAYIAEKSTHYERSIIFYKTAERLKRDAGDLRACESFVHATRWSRKRF</sequence>
<dbReference type="RefSeq" id="WP_169119300.1">
    <property type="nucleotide sequence ID" value="NZ_WTVG02000035.1"/>
</dbReference>
<protein>
    <recommendedName>
        <fullName evidence="3">Tetratricopeptide repeat protein</fullName>
    </recommendedName>
</protein>
<proteinExistence type="predicted"/>
<accession>A0ABX1PN15</accession>
<evidence type="ECO:0000313" key="1">
    <source>
        <dbReference type="EMBL" id="NMG25960.1"/>
    </source>
</evidence>
<dbReference type="Proteomes" id="UP000615989">
    <property type="component" value="Unassembled WGS sequence"/>
</dbReference>
<gene>
    <name evidence="1" type="ORF">GO606_14790</name>
</gene>
<reference evidence="1" key="1">
    <citation type="submission" date="2019-12" db="EMBL/GenBank/DDBJ databases">
        <title>Comparative genomics gives insights into the taxonomy of the Azoarcus-Aromatoleum group and reveals separate origins of nif in the plant-associated Azoarcus and non-plant-associated Aromatoleum sub-groups.</title>
        <authorList>
            <person name="Lafos M."/>
            <person name="Maluk M."/>
            <person name="Batista M."/>
            <person name="Junghare M."/>
            <person name="Carmona M."/>
            <person name="Faoro H."/>
            <person name="Cruz L.M."/>
            <person name="Battistoni F."/>
            <person name="De Souza E."/>
            <person name="Pedrosa F."/>
            <person name="Chen W.-M."/>
            <person name="Poole P.S."/>
            <person name="Dixon R.A."/>
            <person name="James E.K."/>
        </authorList>
    </citation>
    <scope>NUCLEOTIDE SEQUENCE</scope>
    <source>
        <strain evidence="1">LuFRes1</strain>
    </source>
</reference>
<evidence type="ECO:0008006" key="3">
    <source>
        <dbReference type="Google" id="ProtNLM"/>
    </source>
</evidence>
<comment type="caution">
    <text evidence="1">The sequence shown here is derived from an EMBL/GenBank/DDBJ whole genome shotgun (WGS) entry which is preliminary data.</text>
</comment>
<evidence type="ECO:0000313" key="2">
    <source>
        <dbReference type="Proteomes" id="UP000615989"/>
    </source>
</evidence>